<organism evidence="2 3">
    <name type="scientific">Streptomyces endophyticus</name>
    <dbReference type="NCBI Taxonomy" id="714166"/>
    <lineage>
        <taxon>Bacteria</taxon>
        <taxon>Bacillati</taxon>
        <taxon>Actinomycetota</taxon>
        <taxon>Actinomycetes</taxon>
        <taxon>Kitasatosporales</taxon>
        <taxon>Streptomycetaceae</taxon>
        <taxon>Streptomyces</taxon>
    </lineage>
</organism>
<dbReference type="GO" id="GO:0032259">
    <property type="term" value="P:methylation"/>
    <property type="evidence" value="ECO:0007669"/>
    <property type="project" value="UniProtKB-KW"/>
</dbReference>
<dbReference type="Pfam" id="PF13578">
    <property type="entry name" value="Methyltransf_24"/>
    <property type="match status" value="1"/>
</dbReference>
<sequence length="266" mass="29245">MKLFKTLAKPQAAKPTTEPAVPAPSAADTEQVLRALQQQTKTLTAALTGIRKQLEHQPYVIAELMRRYNHLIDGDMPMPVLGANWAAIAPTVLFIVDEVMGRPARRTMLECGSGASTLWTAAALRKCGEGHVTSVEHDRDFAEMTRQRLVDHGLESWATVIDAPLVDTEVPGLGTQPWYDLSGLGDVTEVDLLFIDGPPRPTAPLARYPAMPRLLPRMAKGALVVLDDTNRKVERDITKMWAAEGAFDRQVTFVKDVARSTVLQLD</sequence>
<dbReference type="GO" id="GO:0008168">
    <property type="term" value="F:methyltransferase activity"/>
    <property type="evidence" value="ECO:0007669"/>
    <property type="project" value="UniProtKB-KW"/>
</dbReference>
<keyword evidence="2" id="KW-0808">Transferase</keyword>
<gene>
    <name evidence="2" type="ORF">OKJ99_03225</name>
</gene>
<comment type="caution">
    <text evidence="2">The sequence shown here is derived from an EMBL/GenBank/DDBJ whole genome shotgun (WGS) entry which is preliminary data.</text>
</comment>
<keyword evidence="2" id="KW-0489">Methyltransferase</keyword>
<dbReference type="InterPro" id="IPR029063">
    <property type="entry name" value="SAM-dependent_MTases_sf"/>
</dbReference>
<dbReference type="Gene3D" id="3.40.50.150">
    <property type="entry name" value="Vaccinia Virus protein VP39"/>
    <property type="match status" value="1"/>
</dbReference>
<keyword evidence="3" id="KW-1185">Reference proteome</keyword>
<proteinExistence type="predicted"/>
<dbReference type="EMBL" id="JAOZYC010000011">
    <property type="protein sequence ID" value="MEB8336531.1"/>
    <property type="molecule type" value="Genomic_DNA"/>
</dbReference>
<dbReference type="RefSeq" id="WP_326014172.1">
    <property type="nucleotide sequence ID" value="NZ_JAOZYC010000011.1"/>
</dbReference>
<reference evidence="2 3" key="1">
    <citation type="submission" date="2022-10" db="EMBL/GenBank/DDBJ databases">
        <authorList>
            <person name="Xie J."/>
            <person name="Shen N."/>
        </authorList>
    </citation>
    <scope>NUCLEOTIDE SEQUENCE [LARGE SCALE GENOMIC DNA]</scope>
    <source>
        <strain evidence="2 3">YIM65594</strain>
    </source>
</reference>
<evidence type="ECO:0000256" key="1">
    <source>
        <dbReference type="SAM" id="MobiDB-lite"/>
    </source>
</evidence>
<evidence type="ECO:0000313" key="2">
    <source>
        <dbReference type="EMBL" id="MEB8336531.1"/>
    </source>
</evidence>
<accession>A0ABU6EXP1</accession>
<protein>
    <submittedName>
        <fullName evidence="2">Class I SAM-dependent methyltransferase</fullName>
    </submittedName>
</protein>
<dbReference type="Proteomes" id="UP001354931">
    <property type="component" value="Unassembled WGS sequence"/>
</dbReference>
<evidence type="ECO:0000313" key="3">
    <source>
        <dbReference type="Proteomes" id="UP001354931"/>
    </source>
</evidence>
<dbReference type="SUPFAM" id="SSF53335">
    <property type="entry name" value="S-adenosyl-L-methionine-dependent methyltransferases"/>
    <property type="match status" value="1"/>
</dbReference>
<name>A0ABU6EXP1_9ACTN</name>
<feature type="region of interest" description="Disordered" evidence="1">
    <location>
        <begin position="1"/>
        <end position="26"/>
    </location>
</feature>